<organism evidence="1 2">
    <name type="scientific">Pandoraea terrigena</name>
    <dbReference type="NCBI Taxonomy" id="2508292"/>
    <lineage>
        <taxon>Bacteria</taxon>
        <taxon>Pseudomonadati</taxon>
        <taxon>Pseudomonadota</taxon>
        <taxon>Betaproteobacteria</taxon>
        <taxon>Burkholderiales</taxon>
        <taxon>Burkholderiaceae</taxon>
        <taxon>Pandoraea</taxon>
    </lineage>
</organism>
<keyword evidence="2" id="KW-1185">Reference proteome</keyword>
<evidence type="ECO:0000313" key="1">
    <source>
        <dbReference type="EMBL" id="VVE26191.1"/>
    </source>
</evidence>
<accession>A0A5E4WNT3</accession>
<dbReference type="AlphaFoldDB" id="A0A5E4WNT3"/>
<dbReference type="EMBL" id="CABPRU010000008">
    <property type="protein sequence ID" value="VVE26191.1"/>
    <property type="molecule type" value="Genomic_DNA"/>
</dbReference>
<protein>
    <submittedName>
        <fullName evidence="1">Uncharacterized protein</fullName>
    </submittedName>
</protein>
<dbReference type="Proteomes" id="UP000334380">
    <property type="component" value="Unassembled WGS sequence"/>
</dbReference>
<gene>
    <name evidence="1" type="ORF">PTE31013_03427</name>
</gene>
<evidence type="ECO:0000313" key="2">
    <source>
        <dbReference type="Proteomes" id="UP000334380"/>
    </source>
</evidence>
<reference evidence="1 2" key="1">
    <citation type="submission" date="2019-08" db="EMBL/GenBank/DDBJ databases">
        <authorList>
            <person name="Peeters C."/>
        </authorList>
    </citation>
    <scope>NUCLEOTIDE SEQUENCE [LARGE SCALE GENOMIC DNA]</scope>
    <source>
        <strain evidence="1 2">LMG 31013</strain>
    </source>
</reference>
<dbReference type="RefSeq" id="WP_150613959.1">
    <property type="nucleotide sequence ID" value="NZ_CABPRU010000008.1"/>
</dbReference>
<sequence length="66" mass="6602">MLTKAAGDGLALPMRTCNQAVGTTPVAVAGRLALATTALAAKVAADAAGIAYVKQREAQLFGTLET</sequence>
<proteinExistence type="predicted"/>
<name>A0A5E4WNT3_9BURK</name>